<dbReference type="AlphaFoldDB" id="A0A263CW90"/>
<dbReference type="InterPro" id="IPR001460">
    <property type="entry name" value="PCN-bd_Tpept"/>
</dbReference>
<feature type="domain" description="Penicillin-binding protein transpeptidase" evidence="2">
    <location>
        <begin position="327"/>
        <end position="584"/>
    </location>
</feature>
<comment type="caution">
    <text evidence="4">The sequence shown here is derived from an EMBL/GenBank/DDBJ whole genome shotgun (WGS) entry which is preliminary data.</text>
</comment>
<dbReference type="SUPFAM" id="SSF56601">
    <property type="entry name" value="beta-lactamase/transpeptidase-like"/>
    <property type="match status" value="1"/>
</dbReference>
<dbReference type="Pfam" id="PF00905">
    <property type="entry name" value="Transpeptidase"/>
    <property type="match status" value="1"/>
</dbReference>
<dbReference type="SUPFAM" id="SSF56519">
    <property type="entry name" value="Penicillin binding protein dimerisation domain"/>
    <property type="match status" value="1"/>
</dbReference>
<evidence type="ECO:0000256" key="1">
    <source>
        <dbReference type="SAM" id="SignalP"/>
    </source>
</evidence>
<reference evidence="4 5" key="1">
    <citation type="submission" date="2017-07" db="EMBL/GenBank/DDBJ databases">
        <title>Amycolatopsis antarcticus sp. nov., isolated from the surface of an Antarcticus brown macroalga.</title>
        <authorList>
            <person name="Wang J."/>
            <person name="Leiva S."/>
            <person name="Huang J."/>
            <person name="Huang Y."/>
        </authorList>
    </citation>
    <scope>NUCLEOTIDE SEQUENCE [LARGE SCALE GENOMIC DNA]</scope>
    <source>
        <strain evidence="4 5">AU-G6</strain>
    </source>
</reference>
<keyword evidence="5" id="KW-1185">Reference proteome</keyword>
<dbReference type="RefSeq" id="WP_094865732.1">
    <property type="nucleotide sequence ID" value="NZ_NKYE01000022.1"/>
</dbReference>
<dbReference type="PROSITE" id="PS51257">
    <property type="entry name" value="PROKAR_LIPOPROTEIN"/>
    <property type="match status" value="1"/>
</dbReference>
<dbReference type="GO" id="GO:0046677">
    <property type="term" value="P:response to antibiotic"/>
    <property type="evidence" value="ECO:0007669"/>
    <property type="project" value="InterPro"/>
</dbReference>
<dbReference type="OrthoDB" id="5241017at2"/>
<keyword evidence="1" id="KW-0732">Signal</keyword>
<dbReference type="Pfam" id="PF05223">
    <property type="entry name" value="MecA_N"/>
    <property type="match status" value="1"/>
</dbReference>
<dbReference type="PANTHER" id="PTHR30627:SF24">
    <property type="entry name" value="PENICILLIN-BINDING PROTEIN 4B"/>
    <property type="match status" value="1"/>
</dbReference>
<feature type="chain" id="PRO_5039560212" evidence="1">
    <location>
        <begin position="21"/>
        <end position="601"/>
    </location>
</feature>
<dbReference type="GO" id="GO:0008658">
    <property type="term" value="F:penicillin binding"/>
    <property type="evidence" value="ECO:0007669"/>
    <property type="project" value="InterPro"/>
</dbReference>
<evidence type="ECO:0000313" key="5">
    <source>
        <dbReference type="Proteomes" id="UP000242444"/>
    </source>
</evidence>
<dbReference type="PANTHER" id="PTHR30627">
    <property type="entry name" value="PEPTIDOGLYCAN D,D-TRANSPEPTIDASE"/>
    <property type="match status" value="1"/>
</dbReference>
<proteinExistence type="predicted"/>
<dbReference type="GO" id="GO:0071972">
    <property type="term" value="F:peptidoglycan L,D-transpeptidase activity"/>
    <property type="evidence" value="ECO:0007669"/>
    <property type="project" value="TreeGrafter"/>
</dbReference>
<gene>
    <name evidence="4" type="ORF">CFN78_26280</name>
</gene>
<name>A0A263CW90_9PSEU</name>
<protein>
    <submittedName>
        <fullName evidence="4">Penicillin-binding protein</fullName>
    </submittedName>
</protein>
<dbReference type="GO" id="GO:0005886">
    <property type="term" value="C:plasma membrane"/>
    <property type="evidence" value="ECO:0007669"/>
    <property type="project" value="TreeGrafter"/>
</dbReference>
<organism evidence="4 5">
    <name type="scientific">Amycolatopsis antarctica</name>
    <dbReference type="NCBI Taxonomy" id="1854586"/>
    <lineage>
        <taxon>Bacteria</taxon>
        <taxon>Bacillati</taxon>
        <taxon>Actinomycetota</taxon>
        <taxon>Actinomycetes</taxon>
        <taxon>Pseudonocardiales</taxon>
        <taxon>Pseudonocardiaceae</taxon>
        <taxon>Amycolatopsis</taxon>
    </lineage>
</organism>
<dbReference type="Gene3D" id="3.40.710.10">
    <property type="entry name" value="DD-peptidase/beta-lactamase superfamily"/>
    <property type="match status" value="1"/>
</dbReference>
<evidence type="ECO:0000313" key="4">
    <source>
        <dbReference type="EMBL" id="OZM70228.1"/>
    </source>
</evidence>
<dbReference type="InterPro" id="IPR036138">
    <property type="entry name" value="PBP_dimer_sf"/>
</dbReference>
<dbReference type="InParanoid" id="A0A263CW90"/>
<dbReference type="EMBL" id="NKYE01000022">
    <property type="protein sequence ID" value="OZM70228.1"/>
    <property type="molecule type" value="Genomic_DNA"/>
</dbReference>
<dbReference type="Proteomes" id="UP000242444">
    <property type="component" value="Unassembled WGS sequence"/>
</dbReference>
<dbReference type="InterPro" id="IPR012338">
    <property type="entry name" value="Beta-lactam/transpept-like"/>
</dbReference>
<dbReference type="GO" id="GO:0071555">
    <property type="term" value="P:cell wall organization"/>
    <property type="evidence" value="ECO:0007669"/>
    <property type="project" value="TreeGrafter"/>
</dbReference>
<feature type="signal peptide" evidence="1">
    <location>
        <begin position="1"/>
        <end position="20"/>
    </location>
</feature>
<dbReference type="Gene3D" id="3.90.1310.10">
    <property type="entry name" value="Penicillin-binding protein 2a (Domain 2)"/>
    <property type="match status" value="1"/>
</dbReference>
<evidence type="ECO:0000259" key="2">
    <source>
        <dbReference type="Pfam" id="PF00905"/>
    </source>
</evidence>
<dbReference type="FunCoup" id="A0A263CW90">
    <property type="interactions" value="1"/>
</dbReference>
<sequence>MGVRHRFAVALLAAATAVTGAGCGVFGDDGPEELVAEFLAAFGSGDVELAAGLTDSPDSARTVLGQARTALAPESLTAEVLSVDVPAGASSATATYRVDWRLPQGRDWSYEARAQLYSAQEEWRLHWLPSLVHPDLAAQQTLGVRTETPEPAPVLDRDGAALLQPETVVAVALHPAEAGDVSAVAAALANALGPLEPAITKKSIVDGAATAAPERPYPVAVLRTEDYRRVKPAIYELPGVRFTEQERMLPADRDLGEQVLPAIRTIVEDRVAGGAGWRVVTVDATGAELAELRAEPARPADAVVSTLSRRVQGAAEDALGPVPVPAAIVALEPETGELLAVAQNPAADEQGPIALTGRYPPGSTFKMATAAAALGSGKAGPETEVDCPSTTVIGGRLIPNDDRFALGTVPVRTAFARSCNTTFARLSAELPATALTDAAASLGIGADFVLPGVTTITGAAPPAGTVVQQAENGFGQGTVLASPFGMAVAAATVSAGRTPVPTLIRGMPAEASGLGAPLRPEVLTALRSMMREVVTGGTAGALAQLPGVHGKTGTAQFGDGTGSHGWFVGYDDDLAFAVLLVGGGTSAPAVDAAHRFLTGLG</sequence>
<feature type="domain" description="NTF2-like N-terminal transpeptidase" evidence="3">
    <location>
        <begin position="31"/>
        <end position="140"/>
    </location>
</feature>
<dbReference type="InterPro" id="IPR007887">
    <property type="entry name" value="MecA_N"/>
</dbReference>
<accession>A0A263CW90</accession>
<dbReference type="InterPro" id="IPR050515">
    <property type="entry name" value="Beta-lactam/transpept"/>
</dbReference>
<evidence type="ECO:0000259" key="3">
    <source>
        <dbReference type="Pfam" id="PF05223"/>
    </source>
</evidence>